<accession>A0A653UZ27</accession>
<dbReference type="AlphaFoldDB" id="A0A1C3T273"/>
<dbReference type="Proteomes" id="UP000437562">
    <property type="component" value="Unassembled WGS sequence"/>
</dbReference>
<protein>
    <submittedName>
        <fullName evidence="1">Uncharacterized protein</fullName>
    </submittedName>
</protein>
<dbReference type="EMBL" id="CABWMC010000010">
    <property type="protein sequence ID" value="VXB98793.1"/>
    <property type="molecule type" value="Genomic_DNA"/>
</dbReference>
<organism evidence="1 2">
    <name type="scientific">Bacillus mycoides</name>
    <dbReference type="NCBI Taxonomy" id="1405"/>
    <lineage>
        <taxon>Bacteria</taxon>
        <taxon>Bacillati</taxon>
        <taxon>Bacillota</taxon>
        <taxon>Bacilli</taxon>
        <taxon>Bacillales</taxon>
        <taxon>Bacillaceae</taxon>
        <taxon>Bacillus</taxon>
        <taxon>Bacillus cereus group</taxon>
    </lineage>
</organism>
<accession>A0A1C3T273</accession>
<sequence length="51" mass="5911">MGVYGENGHKWTEQVYKPYSFSVLLVLIRNTTTQILYDYKTITNKQVAQGL</sequence>
<evidence type="ECO:0000313" key="2">
    <source>
        <dbReference type="Proteomes" id="UP000437562"/>
    </source>
</evidence>
<proteinExistence type="predicted"/>
<reference evidence="1 2" key="1">
    <citation type="submission" date="2019-10" db="EMBL/GenBank/DDBJ databases">
        <authorList>
            <person name="Karimi E."/>
        </authorList>
    </citation>
    <scope>NUCLEOTIDE SEQUENCE [LARGE SCALE GENOMIC DNA]</scope>
    <source>
        <strain evidence="1">Bacillus sp. 71</strain>
    </source>
</reference>
<gene>
    <name evidence="1" type="ORF">BACI71_180003</name>
</gene>
<evidence type="ECO:0000313" key="1">
    <source>
        <dbReference type="EMBL" id="VXB98793.1"/>
    </source>
</evidence>
<name>A0A1C3T273_BACMY</name>